<sequence length="188" mass="20259">MSNGTPPWQYTSTGSPQTPSAVHAGLFGNSGSLSSNSSASSASTGNTSAFNMSGFEGSGKANMNMNMHMNANLNGGGMQGLPPTMLNANMPINVGTGSLMYTLPHESLISKNMSKSFEDDLFFCPRSLLSKEELSQCSQIDLLYCQQQQQQQQIQQIQQNHAVSQQPVQQQRPRFNPYVSQSFNPGAA</sequence>
<evidence type="ECO:0000256" key="1">
    <source>
        <dbReference type="SAM" id="MobiDB-lite"/>
    </source>
</evidence>
<dbReference type="Proteomes" id="UP000422736">
    <property type="component" value="Chromosome 7"/>
</dbReference>
<gene>
    <name evidence="2" type="ORF">FIM1_4529</name>
</gene>
<evidence type="ECO:0000313" key="3">
    <source>
        <dbReference type="Proteomes" id="UP000422736"/>
    </source>
</evidence>
<feature type="compositionally biased region" description="Polar residues" evidence="1">
    <location>
        <begin position="178"/>
        <end position="188"/>
    </location>
</feature>
<dbReference type="EMBL" id="CP015061">
    <property type="protein sequence ID" value="QGN18205.1"/>
    <property type="molecule type" value="Genomic_DNA"/>
</dbReference>
<reference evidence="2 3" key="1">
    <citation type="submission" date="2016-03" db="EMBL/GenBank/DDBJ databases">
        <title>How can Kluyveromyces marxianus grow so fast - potential evolutionary course in Saccharomyces Complex revealed by comparative genomics.</title>
        <authorList>
            <person name="Mo W."/>
            <person name="Lu W."/>
            <person name="Yang X."/>
            <person name="Qi J."/>
            <person name="Lv H."/>
        </authorList>
    </citation>
    <scope>NUCLEOTIDE SEQUENCE [LARGE SCALE GENOMIC DNA]</scope>
    <source>
        <strain evidence="2 3">FIM1</strain>
    </source>
</reference>
<feature type="region of interest" description="Disordered" evidence="1">
    <location>
        <begin position="164"/>
        <end position="188"/>
    </location>
</feature>
<protein>
    <submittedName>
        <fullName evidence="2">Protein YPL229W</fullName>
    </submittedName>
</protein>
<evidence type="ECO:0000313" key="2">
    <source>
        <dbReference type="EMBL" id="QGN18205.1"/>
    </source>
</evidence>
<name>A0ABX6F319_KLUMA</name>
<keyword evidence="3" id="KW-1185">Reference proteome</keyword>
<accession>A0ABX6F319</accession>
<feature type="compositionally biased region" description="Polar residues" evidence="1">
    <location>
        <begin position="1"/>
        <end position="20"/>
    </location>
</feature>
<organism evidence="2 3">
    <name type="scientific">Kluyveromyces marxianus</name>
    <name type="common">Yeast</name>
    <name type="synonym">Candida kefyr</name>
    <dbReference type="NCBI Taxonomy" id="4911"/>
    <lineage>
        <taxon>Eukaryota</taxon>
        <taxon>Fungi</taxon>
        <taxon>Dikarya</taxon>
        <taxon>Ascomycota</taxon>
        <taxon>Saccharomycotina</taxon>
        <taxon>Saccharomycetes</taxon>
        <taxon>Saccharomycetales</taxon>
        <taxon>Saccharomycetaceae</taxon>
        <taxon>Kluyveromyces</taxon>
    </lineage>
</organism>
<feature type="region of interest" description="Disordered" evidence="1">
    <location>
        <begin position="1"/>
        <end position="27"/>
    </location>
</feature>
<proteinExistence type="predicted"/>